<dbReference type="InterPro" id="IPR029058">
    <property type="entry name" value="AB_hydrolase_fold"/>
</dbReference>
<evidence type="ECO:0000313" key="4">
    <source>
        <dbReference type="Proteomes" id="UP000682308"/>
    </source>
</evidence>
<dbReference type="PANTHER" id="PTHR10992">
    <property type="entry name" value="METHYLESTERASE FAMILY MEMBER"/>
    <property type="match status" value="1"/>
</dbReference>
<evidence type="ECO:0000256" key="1">
    <source>
        <dbReference type="ARBA" id="ARBA00022801"/>
    </source>
</evidence>
<reference evidence="3 4" key="1">
    <citation type="submission" date="2021-04" db="EMBL/GenBank/DDBJ databases">
        <title>Characterization of the biosynthetic gene cluster of new lipopeptides with antitumor activity in the genome of the marine Streptomyces PHM034.</title>
        <authorList>
            <person name="Ceniceros A."/>
            <person name="Canedo L."/>
            <person name="Mendez C."/>
            <person name="Olano C."/>
            <person name="Schleissner C."/>
            <person name="Cuevas C."/>
            <person name="De La Calle F."/>
            <person name="Salas J.A."/>
        </authorList>
    </citation>
    <scope>NUCLEOTIDE SEQUENCE [LARGE SCALE GENOMIC DNA]</scope>
    <source>
        <strain evidence="3 4">PHM034</strain>
    </source>
</reference>
<feature type="domain" description="AB hydrolase-1" evidence="2">
    <location>
        <begin position="10"/>
        <end position="202"/>
    </location>
</feature>
<sequence length="214" mass="22497">MTAQTDRSRVLLLHGLWHGSWCWSEVTAGLAAAGRAVQAVDMAGHGLRAPRPACLSRRPFDPADIATEPSPVRDVDLEQAGDLLVSQMAALGGGAPVTVVAHSMGGAVLTRAAQLAPELVAHAVYLTAYMPASEVPALAYVQMPENEGELMGSMLRADPATVGALRLDLASADPAYRERLREALYGDVDPAVAEAAMGLISPTPRPASRSARRR</sequence>
<dbReference type="SUPFAM" id="SSF53474">
    <property type="entry name" value="alpha/beta-Hydrolases"/>
    <property type="match status" value="1"/>
</dbReference>
<protein>
    <submittedName>
        <fullName evidence="3">Alpha/beta fold hydrolase</fullName>
    </submittedName>
</protein>
<dbReference type="Proteomes" id="UP000682308">
    <property type="component" value="Unassembled WGS sequence"/>
</dbReference>
<dbReference type="GO" id="GO:0080032">
    <property type="term" value="F:methyl jasmonate esterase activity"/>
    <property type="evidence" value="ECO:0007669"/>
    <property type="project" value="TreeGrafter"/>
</dbReference>
<keyword evidence="4" id="KW-1185">Reference proteome</keyword>
<gene>
    <name evidence="3" type="ORF">KEF29_17350</name>
</gene>
<accession>A0A941J2W0</accession>
<dbReference type="InterPro" id="IPR045889">
    <property type="entry name" value="MES/HNL"/>
</dbReference>
<evidence type="ECO:0000313" key="3">
    <source>
        <dbReference type="EMBL" id="MBR8640515.1"/>
    </source>
</evidence>
<dbReference type="GO" id="GO:0009694">
    <property type="term" value="P:jasmonic acid metabolic process"/>
    <property type="evidence" value="ECO:0007669"/>
    <property type="project" value="TreeGrafter"/>
</dbReference>
<evidence type="ECO:0000259" key="2">
    <source>
        <dbReference type="Pfam" id="PF12697"/>
    </source>
</evidence>
<dbReference type="GO" id="GO:0009696">
    <property type="term" value="P:salicylic acid metabolic process"/>
    <property type="evidence" value="ECO:0007669"/>
    <property type="project" value="TreeGrafter"/>
</dbReference>
<comment type="caution">
    <text evidence="3">The sequence shown here is derived from an EMBL/GenBank/DDBJ whole genome shotgun (WGS) entry which is preliminary data.</text>
</comment>
<keyword evidence="1 3" id="KW-0378">Hydrolase</keyword>
<dbReference type="Gene3D" id="3.40.50.1820">
    <property type="entry name" value="alpha/beta hydrolase"/>
    <property type="match status" value="1"/>
</dbReference>
<dbReference type="PANTHER" id="PTHR10992:SF1083">
    <property type="entry name" value="METHYLESTERASE 1"/>
    <property type="match status" value="1"/>
</dbReference>
<dbReference type="InterPro" id="IPR000073">
    <property type="entry name" value="AB_hydrolase_1"/>
</dbReference>
<dbReference type="EMBL" id="JAGTPG010000002">
    <property type="protein sequence ID" value="MBR8640515.1"/>
    <property type="molecule type" value="Genomic_DNA"/>
</dbReference>
<proteinExistence type="predicted"/>
<dbReference type="GO" id="GO:0080030">
    <property type="term" value="F:methyl indole-3-acetate esterase activity"/>
    <property type="evidence" value="ECO:0007669"/>
    <property type="project" value="TreeGrafter"/>
</dbReference>
<dbReference type="Pfam" id="PF12697">
    <property type="entry name" value="Abhydrolase_6"/>
    <property type="match status" value="1"/>
</dbReference>
<name>A0A941J2W0_9ACTN</name>
<dbReference type="AlphaFoldDB" id="A0A941J2W0"/>
<dbReference type="GO" id="GO:0080031">
    <property type="term" value="F:methyl salicylate esterase activity"/>
    <property type="evidence" value="ECO:0007669"/>
    <property type="project" value="TreeGrafter"/>
</dbReference>
<organism evidence="3 4">
    <name type="scientific">Streptomyces tuirus</name>
    <dbReference type="NCBI Taxonomy" id="68278"/>
    <lineage>
        <taxon>Bacteria</taxon>
        <taxon>Bacillati</taxon>
        <taxon>Actinomycetota</taxon>
        <taxon>Actinomycetes</taxon>
        <taxon>Kitasatosporales</taxon>
        <taxon>Streptomycetaceae</taxon>
        <taxon>Streptomyces</taxon>
    </lineage>
</organism>